<dbReference type="Proteomes" id="UP000481037">
    <property type="component" value="Unassembled WGS sequence"/>
</dbReference>
<evidence type="ECO:0000256" key="3">
    <source>
        <dbReference type="ARBA" id="ARBA00022840"/>
    </source>
</evidence>
<dbReference type="RefSeq" id="WP_154368676.1">
    <property type="nucleotide sequence ID" value="NZ_WKJM01000010.1"/>
</dbReference>
<dbReference type="EMBL" id="WKJM01000010">
    <property type="protein sequence ID" value="MRX08981.1"/>
    <property type="molecule type" value="Genomic_DNA"/>
</dbReference>
<dbReference type="CDD" id="cd19481">
    <property type="entry name" value="RecA-like_protease"/>
    <property type="match status" value="1"/>
</dbReference>
<dbReference type="Gene3D" id="3.40.50.300">
    <property type="entry name" value="P-loop containing nucleotide triphosphate hydrolases"/>
    <property type="match status" value="2"/>
</dbReference>
<dbReference type="PANTHER" id="PTHR23073">
    <property type="entry name" value="26S PROTEASOME REGULATORY SUBUNIT"/>
    <property type="match status" value="1"/>
</dbReference>
<feature type="domain" description="AAA+ ATPase" evidence="4">
    <location>
        <begin position="241"/>
        <end position="374"/>
    </location>
</feature>
<comment type="similarity">
    <text evidence="1">Belongs to the AAA ATPase family.</text>
</comment>
<gene>
    <name evidence="5" type="ORF">GJ697_14150</name>
</gene>
<name>A0A6L5QJ07_9BURK</name>
<dbReference type="InterPro" id="IPR003593">
    <property type="entry name" value="AAA+_ATPase"/>
</dbReference>
<dbReference type="GO" id="GO:0005524">
    <property type="term" value="F:ATP binding"/>
    <property type="evidence" value="ECO:0007669"/>
    <property type="project" value="UniProtKB-KW"/>
</dbReference>
<protein>
    <submittedName>
        <fullName evidence="5">AAA family ATPase</fullName>
    </submittedName>
</protein>
<evidence type="ECO:0000259" key="4">
    <source>
        <dbReference type="SMART" id="SM00382"/>
    </source>
</evidence>
<dbReference type="GO" id="GO:0016887">
    <property type="term" value="F:ATP hydrolysis activity"/>
    <property type="evidence" value="ECO:0007669"/>
    <property type="project" value="InterPro"/>
</dbReference>
<dbReference type="SUPFAM" id="SSF52540">
    <property type="entry name" value="P-loop containing nucleoside triphosphate hydrolases"/>
    <property type="match status" value="2"/>
</dbReference>
<keyword evidence="2" id="KW-0547">Nucleotide-binding</keyword>
<sequence>MTQCLTESPSLTDLWLLRILVPLGGHKALLARNAFSNEAVARAAGLGRWLDDDECDFDAAAIRDQLRQAHRAAEARRDGATTPAVLTANMTRLAALVDLSPSDCRILEFAILLHSDRILDDCADTLGAVDPLRVADTLAHLLALEADDVHASLSPQGVLAKSGLLALDANAGFHLGQRLDLPTSHFANHIVAYDAHPLTLLRDTIGLSDPPRLTLADFGHLQQALAILRPYLAQALAAARAGVNVFIHGAPGTGKTELARALAADIGCELFEVASADAEGDPVNGERRLRAHRAAQHFFGRRNALILFDEAEDVFNNGDGMGGRKSIAQRRKAWLNRTLEHNKVPTLWLSNAIDGVDPAFLRRFDMVIEMPIAPRAQRERIVRAVCADLLDERAIAHVAAATTLAPAVVSRAAEVVRSLGDKLDQPGASRAVQWLIDQSLQAQGQAPLRLGDASRLPAEYDAALLNADTDLPQLADGLLHSRSARLCLYGPPGTGKTAYARWLAQHLDQPLMLYSASDLMSKWAGDSEKKIAAAFRDAERENAVLLIDEVDSFLQDRARARQSWEITLVNEMLTRMEAYSGLFIASTNLMDHLDPAALRRFDLKICFHYLRPEQAQALLERYCANLFLTAPAADAVALLRRLHAVTPGDFSAVARQHRFRPLAGATAFVQALAQECKLKEKTAAAIGFLT</sequence>
<evidence type="ECO:0000256" key="1">
    <source>
        <dbReference type="ARBA" id="ARBA00006914"/>
    </source>
</evidence>
<organism evidence="5 6">
    <name type="scientific">Duganella alba</name>
    <dbReference type="NCBI Taxonomy" id="2666081"/>
    <lineage>
        <taxon>Bacteria</taxon>
        <taxon>Pseudomonadati</taxon>
        <taxon>Pseudomonadota</taxon>
        <taxon>Betaproteobacteria</taxon>
        <taxon>Burkholderiales</taxon>
        <taxon>Oxalobacteraceae</taxon>
        <taxon>Telluria group</taxon>
        <taxon>Duganella</taxon>
    </lineage>
</organism>
<dbReference type="AlphaFoldDB" id="A0A6L5QJ07"/>
<keyword evidence="6" id="KW-1185">Reference proteome</keyword>
<keyword evidence="3" id="KW-0067">ATP-binding</keyword>
<dbReference type="InterPro" id="IPR050221">
    <property type="entry name" value="26S_Proteasome_ATPase"/>
</dbReference>
<dbReference type="InterPro" id="IPR027417">
    <property type="entry name" value="P-loop_NTPase"/>
</dbReference>
<evidence type="ECO:0000313" key="5">
    <source>
        <dbReference type="EMBL" id="MRX08981.1"/>
    </source>
</evidence>
<evidence type="ECO:0000256" key="2">
    <source>
        <dbReference type="ARBA" id="ARBA00022741"/>
    </source>
</evidence>
<proteinExistence type="inferred from homology"/>
<comment type="caution">
    <text evidence="5">The sequence shown here is derived from an EMBL/GenBank/DDBJ whole genome shotgun (WGS) entry which is preliminary data.</text>
</comment>
<reference evidence="5 6" key="1">
    <citation type="submission" date="2019-11" db="EMBL/GenBank/DDBJ databases">
        <title>Novel species isolated from a subtropical stream in China.</title>
        <authorList>
            <person name="Lu H."/>
        </authorList>
    </citation>
    <scope>NUCLEOTIDE SEQUENCE [LARGE SCALE GENOMIC DNA]</scope>
    <source>
        <strain evidence="5 6">FT25W</strain>
    </source>
</reference>
<accession>A0A6L5QJ07</accession>
<dbReference type="InterPro" id="IPR003959">
    <property type="entry name" value="ATPase_AAA_core"/>
</dbReference>
<dbReference type="Pfam" id="PF00004">
    <property type="entry name" value="AAA"/>
    <property type="match status" value="2"/>
</dbReference>
<dbReference type="SMART" id="SM00382">
    <property type="entry name" value="AAA"/>
    <property type="match status" value="2"/>
</dbReference>
<evidence type="ECO:0000313" key="6">
    <source>
        <dbReference type="Proteomes" id="UP000481037"/>
    </source>
</evidence>
<feature type="domain" description="AAA+ ATPase" evidence="4">
    <location>
        <begin position="482"/>
        <end position="611"/>
    </location>
</feature>